<reference evidence="1 2" key="1">
    <citation type="journal article" date="2012" name="J. Bacteriol.">
        <title>Draft genome of Streptomyces tsukubaensis NRRL 18488, the producer of the clinically important immunosuppressant tacrolimus (FK506).</title>
        <authorList>
            <person name="Barreiro C."/>
            <person name="Prieto C."/>
            <person name="Sola-Landa A."/>
            <person name="Solera E."/>
            <person name="Martinez-Castro M."/>
            <person name="Perez-Redondo R."/>
            <person name="Garcia-Estrada C."/>
            <person name="Aparicio J.F."/>
            <person name="Fernandez-Martinez L.T."/>
            <person name="Santos-Aberturas J."/>
            <person name="Salehi-Najafabadi Z."/>
            <person name="Rodriguez-Garcia A."/>
            <person name="Tauch A."/>
            <person name="Martin J.F."/>
        </authorList>
    </citation>
    <scope>NUCLEOTIDE SEQUENCE [LARGE SCALE GENOMIC DNA]</scope>
    <source>
        <strain evidence="2">DSM 42081 / NBRC 108919 / NRRL 18488 / 9993</strain>
    </source>
</reference>
<evidence type="ECO:0000313" key="2">
    <source>
        <dbReference type="Proteomes" id="UP000005940"/>
    </source>
</evidence>
<protein>
    <submittedName>
        <fullName evidence="1">Uncharacterized protein</fullName>
    </submittedName>
</protein>
<sequence>MPPVGFRRQAPPDLMVRLLAALQLDLYSVTEVYDDLNDLVGEHATNEPGTEAVQRLAAALDHILLRIQAPELAVRCPPDVIHRAQRARECAHSAGARLSVAEARGVALAVLNLLDLVGEQL</sequence>
<dbReference type="AlphaFoldDB" id="I2N6L3"/>
<organism evidence="1 2">
    <name type="scientific">Streptomyces tsukubensis (strain DSM 42081 / NBRC 108919 / NRRL 18488 / 9993)</name>
    <dbReference type="NCBI Taxonomy" id="1114943"/>
    <lineage>
        <taxon>Bacteria</taxon>
        <taxon>Bacillati</taxon>
        <taxon>Actinomycetota</taxon>
        <taxon>Actinomycetes</taxon>
        <taxon>Kitasatosporales</taxon>
        <taxon>Streptomycetaceae</taxon>
        <taxon>Streptomyces</taxon>
    </lineage>
</organism>
<accession>I2N6L3</accession>
<evidence type="ECO:0000313" key="1">
    <source>
        <dbReference type="EMBL" id="QKM67397.1"/>
    </source>
</evidence>
<dbReference type="EMBL" id="CP029159">
    <property type="protein sequence ID" value="QKM67397.1"/>
    <property type="molecule type" value="Genomic_DNA"/>
</dbReference>
<dbReference type="Proteomes" id="UP000005940">
    <property type="component" value="Chromosome"/>
</dbReference>
<gene>
    <name evidence="1" type="ORF">STSU_009695</name>
</gene>
<proteinExistence type="predicted"/>
<name>I2N6L3_STRT9</name>
<keyword evidence="2" id="KW-1185">Reference proteome</keyword>